<dbReference type="Proteomes" id="UP000037069">
    <property type="component" value="Unassembled WGS sequence"/>
</dbReference>
<proteinExistence type="predicted"/>
<organism evidence="1 2">
    <name type="scientific">Lucilia cuprina</name>
    <name type="common">Green bottle fly</name>
    <name type="synonym">Australian sheep blowfly</name>
    <dbReference type="NCBI Taxonomy" id="7375"/>
    <lineage>
        <taxon>Eukaryota</taxon>
        <taxon>Metazoa</taxon>
        <taxon>Ecdysozoa</taxon>
        <taxon>Arthropoda</taxon>
        <taxon>Hexapoda</taxon>
        <taxon>Insecta</taxon>
        <taxon>Pterygota</taxon>
        <taxon>Neoptera</taxon>
        <taxon>Endopterygota</taxon>
        <taxon>Diptera</taxon>
        <taxon>Brachycera</taxon>
        <taxon>Muscomorpha</taxon>
        <taxon>Oestroidea</taxon>
        <taxon>Calliphoridae</taxon>
        <taxon>Luciliinae</taxon>
        <taxon>Lucilia</taxon>
    </lineage>
</organism>
<reference evidence="1 2" key="1">
    <citation type="journal article" date="2015" name="Nat. Commun.">
        <title>Lucilia cuprina genome unlocks parasitic fly biology to underpin future interventions.</title>
        <authorList>
            <person name="Anstead C.A."/>
            <person name="Korhonen P.K."/>
            <person name="Young N.D."/>
            <person name="Hall R.S."/>
            <person name="Jex A.R."/>
            <person name="Murali S.C."/>
            <person name="Hughes D.S."/>
            <person name="Lee S.F."/>
            <person name="Perry T."/>
            <person name="Stroehlein A.J."/>
            <person name="Ansell B.R."/>
            <person name="Breugelmans B."/>
            <person name="Hofmann A."/>
            <person name="Qu J."/>
            <person name="Dugan S."/>
            <person name="Lee S.L."/>
            <person name="Chao H."/>
            <person name="Dinh H."/>
            <person name="Han Y."/>
            <person name="Doddapaneni H.V."/>
            <person name="Worley K.C."/>
            <person name="Muzny D.M."/>
            <person name="Ioannidis P."/>
            <person name="Waterhouse R.M."/>
            <person name="Zdobnov E.M."/>
            <person name="James P.J."/>
            <person name="Bagnall N.H."/>
            <person name="Kotze A.C."/>
            <person name="Gibbs R.A."/>
            <person name="Richards S."/>
            <person name="Batterham P."/>
            <person name="Gasser R.B."/>
        </authorList>
    </citation>
    <scope>NUCLEOTIDE SEQUENCE [LARGE SCALE GENOMIC DNA]</scope>
    <source>
        <strain evidence="1 2">LS</strain>
        <tissue evidence="1">Full body</tissue>
    </source>
</reference>
<accession>A0A0L0CKP8</accession>
<gene>
    <name evidence="1" type="ORF">FF38_01728</name>
</gene>
<comment type="caution">
    <text evidence="1">The sequence shown here is derived from an EMBL/GenBank/DDBJ whole genome shotgun (WGS) entry which is preliminary data.</text>
</comment>
<protein>
    <submittedName>
        <fullName evidence="1">Uncharacterized protein</fullName>
    </submittedName>
</protein>
<evidence type="ECO:0000313" key="2">
    <source>
        <dbReference type="Proteomes" id="UP000037069"/>
    </source>
</evidence>
<keyword evidence="2" id="KW-1185">Reference proteome</keyword>
<evidence type="ECO:0000313" key="1">
    <source>
        <dbReference type="EMBL" id="KNC32840.1"/>
    </source>
</evidence>
<dbReference type="EMBL" id="JRES01000264">
    <property type="protein sequence ID" value="KNC32840.1"/>
    <property type="molecule type" value="Genomic_DNA"/>
</dbReference>
<sequence>MNVSIYILDKGKINKYENQKFKEVIVFNDDGSFMYGSYVCHNGNFTEHSPRIIEAAELVVLVVEDADVVAVTLLLHAVAIVVDVADDDDVVVAVVVVVVVGVAVVDPMSCNDDCCRQQMSHYCHSCGGGGDGDVGVATLSIVDGSLNQYWLVQRKRYTRATILLWLVNGRYKLPSTISGCKKIALLNVRHVQIQTIGE</sequence>
<dbReference type="AlphaFoldDB" id="A0A0L0CKP8"/>
<name>A0A0L0CKP8_LUCCU</name>